<dbReference type="Gene3D" id="3.90.640.10">
    <property type="entry name" value="Actin, Chain A, domain 4"/>
    <property type="match status" value="1"/>
</dbReference>
<dbReference type="AlphaFoldDB" id="A0AA88H1T1"/>
<dbReference type="FunFam" id="3.30.420.40:FF:000375">
    <property type="entry name" value="Actin-related protein 8"/>
    <property type="match status" value="1"/>
</dbReference>
<dbReference type="InterPro" id="IPR004001">
    <property type="entry name" value="Actin_CS"/>
</dbReference>
<dbReference type="Gene3D" id="3.30.420.40">
    <property type="match status" value="2"/>
</dbReference>
<organism evidence="4 5">
    <name type="scientific">Artemia franciscana</name>
    <name type="common">Brine shrimp</name>
    <name type="synonym">Artemia sanfranciscana</name>
    <dbReference type="NCBI Taxonomy" id="6661"/>
    <lineage>
        <taxon>Eukaryota</taxon>
        <taxon>Metazoa</taxon>
        <taxon>Ecdysozoa</taxon>
        <taxon>Arthropoda</taxon>
        <taxon>Crustacea</taxon>
        <taxon>Branchiopoda</taxon>
        <taxon>Anostraca</taxon>
        <taxon>Artemiidae</taxon>
        <taxon>Artemia</taxon>
    </lineage>
</organism>
<dbReference type="EMBL" id="JAVRJZ010002488">
    <property type="protein sequence ID" value="KAK2701659.1"/>
    <property type="molecule type" value="Genomic_DNA"/>
</dbReference>
<evidence type="ECO:0000313" key="4">
    <source>
        <dbReference type="EMBL" id="KAK2701659.1"/>
    </source>
</evidence>
<dbReference type="PROSITE" id="PS00432">
    <property type="entry name" value="ACTINS_2"/>
    <property type="match status" value="1"/>
</dbReference>
<dbReference type="Pfam" id="PF00022">
    <property type="entry name" value="Actin"/>
    <property type="match status" value="1"/>
</dbReference>
<keyword evidence="3" id="KW-0206">Cytoskeleton</keyword>
<dbReference type="InterPro" id="IPR043129">
    <property type="entry name" value="ATPase_NBD"/>
</dbReference>
<dbReference type="GO" id="GO:0005737">
    <property type="term" value="C:cytoplasm"/>
    <property type="evidence" value="ECO:0007669"/>
    <property type="project" value="UniProtKB-SubCell"/>
</dbReference>
<dbReference type="SUPFAM" id="SSF53067">
    <property type="entry name" value="Actin-like ATPase domain"/>
    <property type="match status" value="1"/>
</dbReference>
<name>A0AA88H1T1_ARTSF</name>
<feature type="non-terminal residue" evidence="4">
    <location>
        <position position="1"/>
    </location>
</feature>
<comment type="caution">
    <text evidence="4">The sequence shown here is derived from an EMBL/GenBank/DDBJ whole genome shotgun (WGS) entry which is preliminary data.</text>
</comment>
<gene>
    <name evidence="4" type="ORF">QYM36_019700</name>
</gene>
<keyword evidence="2" id="KW-0963">Cytoplasm</keyword>
<evidence type="ECO:0000256" key="3">
    <source>
        <dbReference type="ARBA" id="ARBA00023212"/>
    </source>
</evidence>
<dbReference type="FunFam" id="3.30.420.40:FF:000058">
    <property type="entry name" value="Putative actin-related protein 5"/>
    <property type="match status" value="1"/>
</dbReference>
<comment type="subcellular location">
    <subcellularLocation>
        <location evidence="1">Cytoplasm</location>
    </subcellularLocation>
</comment>
<sequence>DFGAERFRIPEALFDPSGIRGVSSTMLGIGHVVTTSVGMCDVDLRPSLYGNVIVTGGNSLLQGFSERLTRDLSVKTPSSMKLKIVSSNSPAERKYGAWIGGSILGSLGTFQQMWISKQEYEEGGKNQVERKCP</sequence>
<dbReference type="InterPro" id="IPR004000">
    <property type="entry name" value="Actin"/>
</dbReference>
<evidence type="ECO:0000313" key="5">
    <source>
        <dbReference type="Proteomes" id="UP001187531"/>
    </source>
</evidence>
<accession>A0AA88H1T1</accession>
<proteinExistence type="predicted"/>
<evidence type="ECO:0000256" key="2">
    <source>
        <dbReference type="ARBA" id="ARBA00022490"/>
    </source>
</evidence>
<keyword evidence="5" id="KW-1185">Reference proteome</keyword>
<evidence type="ECO:0000256" key="1">
    <source>
        <dbReference type="ARBA" id="ARBA00004496"/>
    </source>
</evidence>
<dbReference type="Proteomes" id="UP001187531">
    <property type="component" value="Unassembled WGS sequence"/>
</dbReference>
<reference evidence="4" key="1">
    <citation type="submission" date="2023-07" db="EMBL/GenBank/DDBJ databases">
        <title>Chromosome-level genome assembly of Artemia franciscana.</title>
        <authorList>
            <person name="Jo E."/>
        </authorList>
    </citation>
    <scope>NUCLEOTIDE SEQUENCE</scope>
    <source>
        <tissue evidence="4">Whole body</tissue>
    </source>
</reference>
<dbReference type="PANTHER" id="PTHR11937">
    <property type="entry name" value="ACTIN"/>
    <property type="match status" value="1"/>
</dbReference>
<protein>
    <recommendedName>
        <fullName evidence="6">Actin</fullName>
    </recommendedName>
</protein>
<evidence type="ECO:0008006" key="6">
    <source>
        <dbReference type="Google" id="ProtNLM"/>
    </source>
</evidence>